<comment type="subcellular location">
    <subcellularLocation>
        <location evidence="1">Cell membrane</location>
        <topology evidence="1">Single-pass membrane protein</topology>
    </subcellularLocation>
    <subcellularLocation>
        <location evidence="7">Cell membrane</location>
        <topology evidence="7">Single-pass type II membrane protein</topology>
    </subcellularLocation>
</comment>
<gene>
    <name evidence="9" type="ORF">Cflav_PD2464</name>
</gene>
<dbReference type="GO" id="GO:0005886">
    <property type="term" value="C:plasma membrane"/>
    <property type="evidence" value="ECO:0007669"/>
    <property type="project" value="UniProtKB-SubCell"/>
</dbReference>
<evidence type="ECO:0000256" key="1">
    <source>
        <dbReference type="ARBA" id="ARBA00004162"/>
    </source>
</evidence>
<protein>
    <submittedName>
        <fullName evidence="9">Biopolymer transport protein ExbD/TolR</fullName>
    </submittedName>
</protein>
<evidence type="ECO:0000256" key="4">
    <source>
        <dbReference type="ARBA" id="ARBA00022692"/>
    </source>
</evidence>
<dbReference type="OrthoDB" id="9793581at2"/>
<reference evidence="9 10" key="1">
    <citation type="journal article" date="2011" name="J. Bacteriol.">
        <title>Genome sequence of 'Pedosphaera parvula' Ellin514, an aerobic Verrucomicrobial isolate from pasture soil.</title>
        <authorList>
            <person name="Kant R."/>
            <person name="van Passel M.W."/>
            <person name="Sangwan P."/>
            <person name="Palva A."/>
            <person name="Lucas S."/>
            <person name="Copeland A."/>
            <person name="Lapidus A."/>
            <person name="Glavina Del Rio T."/>
            <person name="Dalin E."/>
            <person name="Tice H."/>
            <person name="Bruce D."/>
            <person name="Goodwin L."/>
            <person name="Pitluck S."/>
            <person name="Chertkov O."/>
            <person name="Larimer F.W."/>
            <person name="Land M.L."/>
            <person name="Hauser L."/>
            <person name="Brettin T.S."/>
            <person name="Detter J.C."/>
            <person name="Han S."/>
            <person name="de Vos W.M."/>
            <person name="Janssen P.H."/>
            <person name="Smidt H."/>
        </authorList>
    </citation>
    <scope>NUCLEOTIDE SEQUENCE [LARGE SCALE GENOMIC DNA]</scope>
    <source>
        <strain evidence="9 10">Ellin514</strain>
    </source>
</reference>
<evidence type="ECO:0000256" key="7">
    <source>
        <dbReference type="RuleBase" id="RU003879"/>
    </source>
</evidence>
<dbReference type="PANTHER" id="PTHR30558">
    <property type="entry name" value="EXBD MEMBRANE COMPONENT OF PMF-DRIVEN MACROMOLECULE IMPORT SYSTEM"/>
    <property type="match status" value="1"/>
</dbReference>
<name>B9XKR4_PEDPL</name>
<comment type="caution">
    <text evidence="9">The sequence shown here is derived from an EMBL/GenBank/DDBJ whole genome shotgun (WGS) entry which is preliminary data.</text>
</comment>
<evidence type="ECO:0000313" key="10">
    <source>
        <dbReference type="Proteomes" id="UP000003688"/>
    </source>
</evidence>
<dbReference type="EMBL" id="ABOX02000026">
    <property type="protein sequence ID" value="EEF59557.1"/>
    <property type="molecule type" value="Genomic_DNA"/>
</dbReference>
<evidence type="ECO:0000256" key="5">
    <source>
        <dbReference type="ARBA" id="ARBA00022989"/>
    </source>
</evidence>
<dbReference type="STRING" id="320771.Cflav_PD2464"/>
<evidence type="ECO:0000256" key="8">
    <source>
        <dbReference type="SAM" id="Phobius"/>
    </source>
</evidence>
<dbReference type="GO" id="GO:0022857">
    <property type="term" value="F:transmembrane transporter activity"/>
    <property type="evidence" value="ECO:0007669"/>
    <property type="project" value="InterPro"/>
</dbReference>
<dbReference type="Pfam" id="PF02472">
    <property type="entry name" value="ExbD"/>
    <property type="match status" value="1"/>
</dbReference>
<evidence type="ECO:0000256" key="6">
    <source>
        <dbReference type="ARBA" id="ARBA00023136"/>
    </source>
</evidence>
<keyword evidence="5 8" id="KW-1133">Transmembrane helix</keyword>
<dbReference type="AlphaFoldDB" id="B9XKR4"/>
<dbReference type="RefSeq" id="WP_007416400.1">
    <property type="nucleotide sequence ID" value="NZ_ABOX02000026.1"/>
</dbReference>
<keyword evidence="7" id="KW-0653">Protein transport</keyword>
<dbReference type="GO" id="GO:0015031">
    <property type="term" value="P:protein transport"/>
    <property type="evidence" value="ECO:0007669"/>
    <property type="project" value="UniProtKB-KW"/>
</dbReference>
<keyword evidence="4 7" id="KW-0812">Transmembrane</keyword>
<evidence type="ECO:0000256" key="2">
    <source>
        <dbReference type="ARBA" id="ARBA00005811"/>
    </source>
</evidence>
<dbReference type="Proteomes" id="UP000003688">
    <property type="component" value="Unassembled WGS sequence"/>
</dbReference>
<dbReference type="InterPro" id="IPR003400">
    <property type="entry name" value="ExbD"/>
</dbReference>
<keyword evidence="6 8" id="KW-0472">Membrane</keyword>
<proteinExistence type="inferred from homology"/>
<accession>B9XKR4</accession>
<organism evidence="9 10">
    <name type="scientific">Pedosphaera parvula (strain Ellin514)</name>
    <dbReference type="NCBI Taxonomy" id="320771"/>
    <lineage>
        <taxon>Bacteria</taxon>
        <taxon>Pseudomonadati</taxon>
        <taxon>Verrucomicrobiota</taxon>
        <taxon>Pedosphaerae</taxon>
        <taxon>Pedosphaerales</taxon>
        <taxon>Pedosphaeraceae</taxon>
        <taxon>Pedosphaera</taxon>
    </lineage>
</organism>
<evidence type="ECO:0000256" key="3">
    <source>
        <dbReference type="ARBA" id="ARBA00022475"/>
    </source>
</evidence>
<evidence type="ECO:0000313" key="9">
    <source>
        <dbReference type="EMBL" id="EEF59557.1"/>
    </source>
</evidence>
<keyword evidence="3" id="KW-1003">Cell membrane</keyword>
<feature type="transmembrane region" description="Helical" evidence="8">
    <location>
        <begin position="16"/>
        <end position="35"/>
    </location>
</feature>
<keyword evidence="7" id="KW-0813">Transport</keyword>
<sequence length="141" mass="15665">MKLTSPVQGRHSRIEIIPLIDIMFFLLASFMMVSLQMNRTQNIKVNLPSATQSRHDFKPDMVNVAVDKNGGVWLEKKQISLPELGAVLSNRFRLDTNLPVYISGDRDTLHGAMADVLETVRGAGVQKVAFTVGANETQNNK</sequence>
<keyword evidence="10" id="KW-1185">Reference proteome</keyword>
<comment type="similarity">
    <text evidence="2 7">Belongs to the ExbD/TolR family.</text>
</comment>
<dbReference type="Gene3D" id="3.30.420.270">
    <property type="match status" value="1"/>
</dbReference>